<dbReference type="EMBL" id="QGNW01001882">
    <property type="protein sequence ID" value="RVW28643.1"/>
    <property type="molecule type" value="Genomic_DNA"/>
</dbReference>
<organism evidence="1 2">
    <name type="scientific">Vitis vinifera</name>
    <name type="common">Grape</name>
    <dbReference type="NCBI Taxonomy" id="29760"/>
    <lineage>
        <taxon>Eukaryota</taxon>
        <taxon>Viridiplantae</taxon>
        <taxon>Streptophyta</taxon>
        <taxon>Embryophyta</taxon>
        <taxon>Tracheophyta</taxon>
        <taxon>Spermatophyta</taxon>
        <taxon>Magnoliopsida</taxon>
        <taxon>eudicotyledons</taxon>
        <taxon>Gunneridae</taxon>
        <taxon>Pentapetalae</taxon>
        <taxon>rosids</taxon>
        <taxon>Vitales</taxon>
        <taxon>Vitaceae</taxon>
        <taxon>Viteae</taxon>
        <taxon>Vitis</taxon>
    </lineage>
</organism>
<evidence type="ECO:0000313" key="2">
    <source>
        <dbReference type="Proteomes" id="UP000288805"/>
    </source>
</evidence>
<evidence type="ECO:0000313" key="1">
    <source>
        <dbReference type="EMBL" id="RVW28643.1"/>
    </source>
</evidence>
<comment type="caution">
    <text evidence="1">The sequence shown here is derived from an EMBL/GenBank/DDBJ whole genome shotgun (WGS) entry which is preliminary data.</text>
</comment>
<dbReference type="OrthoDB" id="430364at2759"/>
<accession>A0A438CZK8</accession>
<protein>
    <submittedName>
        <fullName evidence="1">Brefeldin A-inhibited guanine nucleotide-exchange protein 5</fullName>
    </submittedName>
</protein>
<reference evidence="1 2" key="1">
    <citation type="journal article" date="2018" name="PLoS Genet.">
        <title>Population sequencing reveals clonal diversity and ancestral inbreeding in the grapevine cultivar Chardonnay.</title>
        <authorList>
            <person name="Roach M.J."/>
            <person name="Johnson D.L."/>
            <person name="Bohlmann J."/>
            <person name="van Vuuren H.J."/>
            <person name="Jones S.J."/>
            <person name="Pretorius I.S."/>
            <person name="Schmidt S.A."/>
            <person name="Borneman A.R."/>
        </authorList>
    </citation>
    <scope>NUCLEOTIDE SEQUENCE [LARGE SCALE GENOMIC DNA]</scope>
    <source>
        <strain evidence="2">cv. Chardonnay</strain>
        <tissue evidence="1">Leaf</tissue>
    </source>
</reference>
<gene>
    <name evidence="1" type="primary">BIG5_2</name>
    <name evidence="1" type="ORF">CK203_081354</name>
</gene>
<proteinExistence type="predicted"/>
<dbReference type="AlphaFoldDB" id="A0A438CZK8"/>
<dbReference type="Proteomes" id="UP000288805">
    <property type="component" value="Unassembled WGS sequence"/>
</dbReference>
<sequence length="108" mass="11624">MLTQMISIIFRRMETDPVCTTSGSAANKEATLADNLNSEVETSSGDQTEKEMTLGDALSMNQVKDTALASVEELQNLAGGADIKGLEAVLDKAVHLEDGKKMTRQAHR</sequence>
<name>A0A438CZK8_VITVI</name>